<dbReference type="EMBL" id="CP109635">
    <property type="protein sequence ID" value="UYT09694.1"/>
    <property type="molecule type" value="Genomic_DNA"/>
</dbReference>
<accession>A0AA46TUS8</accession>
<sequence length="116" mass="13809">MSFKTDYNTQSSVYFYSIHPYAWYHTAYGGDSYYVHIQEDGVAKKEKDDSGQEFTRYYYTLTGYNEKSEAKEMEFTGSHNLRHDAYLRLVYNDRKGVTSWEEVQKQDIPQKVQNKI</sequence>
<dbReference type="InterPro" id="IPR006542">
    <property type="entry name" value="DUF1093"/>
</dbReference>
<name>A0AA46TUS8_9LACT</name>
<organism evidence="1 2">
    <name type="scientific">Lactococcus garvieae</name>
    <dbReference type="NCBI Taxonomy" id="1363"/>
    <lineage>
        <taxon>Bacteria</taxon>
        <taxon>Bacillati</taxon>
        <taxon>Bacillota</taxon>
        <taxon>Bacilli</taxon>
        <taxon>Lactobacillales</taxon>
        <taxon>Streptococcaceae</taxon>
        <taxon>Lactococcus</taxon>
    </lineage>
</organism>
<dbReference type="AlphaFoldDB" id="A0AA46TUS8"/>
<evidence type="ECO:0000313" key="2">
    <source>
        <dbReference type="Proteomes" id="UP001164042"/>
    </source>
</evidence>
<proteinExistence type="predicted"/>
<dbReference type="NCBIfam" id="TIGR01655">
    <property type="entry name" value="yxeA_fam"/>
    <property type="match status" value="1"/>
</dbReference>
<evidence type="ECO:0000313" key="1">
    <source>
        <dbReference type="EMBL" id="UYT09694.1"/>
    </source>
</evidence>
<dbReference type="Gene3D" id="2.40.50.480">
    <property type="match status" value="1"/>
</dbReference>
<protein>
    <submittedName>
        <fullName evidence="1">YxeA family protein</fullName>
    </submittedName>
</protein>
<dbReference type="PANTHER" id="PTHR36433">
    <property type="entry name" value="HYPOTHETICAL CYTOSOLIC PROTEIN"/>
    <property type="match status" value="1"/>
</dbReference>
<reference evidence="1" key="1">
    <citation type="submission" date="2022-10" db="EMBL/GenBank/DDBJ databases">
        <title>Genome assembly of Lactococcus garvieae isolates from cricket gut.</title>
        <authorList>
            <person name="Luecke A.R."/>
            <person name="Brown A.M.V."/>
            <person name="Wakeman C.A."/>
        </authorList>
    </citation>
    <scope>NUCLEOTIDE SEQUENCE</scope>
    <source>
        <strain evidence="1">Alexii-11_2</strain>
    </source>
</reference>
<dbReference type="PANTHER" id="PTHR36433:SF2">
    <property type="entry name" value="YXEA FAMILY PROTEIN"/>
    <property type="match status" value="1"/>
</dbReference>
<gene>
    <name evidence="1" type="ORF">OF801_06845</name>
</gene>
<dbReference type="InterPro" id="IPR036166">
    <property type="entry name" value="YxeA-like_sf"/>
</dbReference>
<dbReference type="Pfam" id="PF06486">
    <property type="entry name" value="DUF1093"/>
    <property type="match status" value="1"/>
</dbReference>
<dbReference type="Proteomes" id="UP001164042">
    <property type="component" value="Chromosome"/>
</dbReference>
<dbReference type="SUPFAM" id="SSF159121">
    <property type="entry name" value="BC4932-like"/>
    <property type="match status" value="1"/>
</dbReference>
<dbReference type="RefSeq" id="WP_264307802.1">
    <property type="nucleotide sequence ID" value="NZ_CP109635.1"/>
</dbReference>